<evidence type="ECO:0000256" key="4">
    <source>
        <dbReference type="HAMAP-Rule" id="MF_00028"/>
    </source>
</evidence>
<feature type="active site" description="Nucleophile" evidence="4">
    <location>
        <position position="331"/>
    </location>
</feature>
<dbReference type="EMBL" id="FNHQ01000010">
    <property type="protein sequence ID" value="SDM62656.1"/>
    <property type="molecule type" value="Genomic_DNA"/>
</dbReference>
<dbReference type="GO" id="GO:0015420">
    <property type="term" value="F:ABC-type vitamin B12 transporter activity"/>
    <property type="evidence" value="ECO:0007669"/>
    <property type="project" value="UniProtKB-UniRule"/>
</dbReference>
<gene>
    <name evidence="4" type="primary">cobQ</name>
    <name evidence="7" type="ORF">SAMN05660299_01235</name>
</gene>
<dbReference type="GO" id="GO:0009236">
    <property type="term" value="P:cobalamin biosynthetic process"/>
    <property type="evidence" value="ECO:0007669"/>
    <property type="project" value="UniProtKB-UniRule"/>
</dbReference>
<dbReference type="OrthoDB" id="9808302at2"/>
<comment type="pathway">
    <text evidence="1 4">Cofactor biosynthesis; adenosylcobalamin biosynthesis.</text>
</comment>
<comment type="function">
    <text evidence="4">Catalyzes amidations at positions B, D, E, and G on adenosylcobyrinic A,C-diamide. NH(2) groups are provided by glutamine, and one molecule of ATP is hydrogenolyzed for each amidation.</text>
</comment>
<keyword evidence="8" id="KW-1185">Reference proteome</keyword>
<dbReference type="Proteomes" id="UP000199309">
    <property type="component" value="Unassembled WGS sequence"/>
</dbReference>
<evidence type="ECO:0000313" key="8">
    <source>
        <dbReference type="Proteomes" id="UP000199309"/>
    </source>
</evidence>
<sequence length="507" mass="55694">MAKPIMVVGTMTNTGKSWIVTGLCRIFHQDGKSAAPFKAQNTASSSFITDAGEEISRAQAVQAEAADIEPTSLMNPVLLKPAGEANVQVIVQGHPVGSMTMDKFQIYHDKKLGAVLRESYEALAAAYDIVILEGAGNPSEVDSSEDDLANMGMANVAQAPGILVADMDRGGVFATLFGTIMLMRPEERAMIKGIIINKFSGEPDSLTSGLRMIEEKTGIPVLGVVPMAPIDIEEEDNLSASIKSDDVEKIITIDVIALPHISNFTDFNAFERIPGVALRYIHKESELTDPDMIIIPGTLNTIGDLKWMRQNGIEEAILTKAREGVVVFGVCGGYQMMGEKLADPYHVEEGGVLKGMGLLKTVTMFSDRKRTFRVEGFFGNVRGIFRQLKGKSFYGYEIHSGITDFPTENCLTHMRPTYEPGEIVPEGSQYVDDVMNVYGTFIHGIFDCEGVASTMARALFAKKGRKPADMQSVNYRSYKQEQYDKLADCLRRHIDMDKIYKIVEEGL</sequence>
<dbReference type="InterPro" id="IPR033949">
    <property type="entry name" value="CobQ_GATase1"/>
</dbReference>
<evidence type="ECO:0000256" key="1">
    <source>
        <dbReference type="ARBA" id="ARBA00004953"/>
    </source>
</evidence>
<name>A0A1G9URZ0_9FIRM</name>
<dbReference type="HAMAP" id="MF_00028">
    <property type="entry name" value="CobQ"/>
    <property type="match status" value="1"/>
</dbReference>
<dbReference type="RefSeq" id="WP_091649410.1">
    <property type="nucleotide sequence ID" value="NZ_FNHQ01000010.1"/>
</dbReference>
<keyword evidence="3 4" id="KW-0315">Glutamine amidotransferase</keyword>
<organism evidence="7 8">
    <name type="scientific">Megasphaera paucivorans</name>
    <dbReference type="NCBI Taxonomy" id="349095"/>
    <lineage>
        <taxon>Bacteria</taxon>
        <taxon>Bacillati</taxon>
        <taxon>Bacillota</taxon>
        <taxon>Negativicutes</taxon>
        <taxon>Veillonellales</taxon>
        <taxon>Veillonellaceae</taxon>
        <taxon>Megasphaera</taxon>
    </lineage>
</organism>
<dbReference type="Gene3D" id="3.40.50.880">
    <property type="match status" value="1"/>
</dbReference>
<evidence type="ECO:0000259" key="5">
    <source>
        <dbReference type="Pfam" id="PF01656"/>
    </source>
</evidence>
<dbReference type="InterPro" id="IPR011698">
    <property type="entry name" value="GATase_3"/>
</dbReference>
<feature type="domain" description="CobQ/CobB/MinD/ParA nucleotide binding" evidence="5">
    <location>
        <begin position="5"/>
        <end position="229"/>
    </location>
</feature>
<dbReference type="Pfam" id="PF01656">
    <property type="entry name" value="CbiA"/>
    <property type="match status" value="1"/>
</dbReference>
<dbReference type="NCBIfam" id="NF001989">
    <property type="entry name" value="PRK00784.1"/>
    <property type="match status" value="1"/>
</dbReference>
<evidence type="ECO:0000256" key="2">
    <source>
        <dbReference type="ARBA" id="ARBA00022573"/>
    </source>
</evidence>
<feature type="active site" evidence="4">
    <location>
        <position position="443"/>
    </location>
</feature>
<reference evidence="7 8" key="1">
    <citation type="submission" date="2016-10" db="EMBL/GenBank/DDBJ databases">
        <authorList>
            <person name="de Groot N.N."/>
        </authorList>
    </citation>
    <scope>NUCLEOTIDE SEQUENCE [LARGE SCALE GENOMIC DNA]</scope>
    <source>
        <strain evidence="7 8">DSM 16981</strain>
    </source>
</reference>
<dbReference type="InterPro" id="IPR004459">
    <property type="entry name" value="CobQ_synth"/>
</dbReference>
<dbReference type="STRING" id="349095.SAMN05660299_01235"/>
<dbReference type="PROSITE" id="PS51274">
    <property type="entry name" value="GATASE_COBBQ"/>
    <property type="match status" value="1"/>
</dbReference>
<dbReference type="Pfam" id="PF07685">
    <property type="entry name" value="GATase_3"/>
    <property type="match status" value="1"/>
</dbReference>
<dbReference type="GO" id="GO:0003824">
    <property type="term" value="F:catalytic activity"/>
    <property type="evidence" value="ECO:0007669"/>
    <property type="project" value="InterPro"/>
</dbReference>
<dbReference type="NCBIfam" id="TIGR00313">
    <property type="entry name" value="cobQ"/>
    <property type="match status" value="1"/>
</dbReference>
<feature type="domain" description="CobB/CobQ-like glutamine amidotransferase" evidence="6">
    <location>
        <begin position="252"/>
        <end position="447"/>
    </location>
</feature>
<accession>A0A1G9URZ0</accession>
<dbReference type="Gene3D" id="3.40.50.300">
    <property type="entry name" value="P-loop containing nucleotide triphosphate hydrolases"/>
    <property type="match status" value="1"/>
</dbReference>
<dbReference type="SUPFAM" id="SSF52317">
    <property type="entry name" value="Class I glutamine amidotransferase-like"/>
    <property type="match status" value="1"/>
</dbReference>
<dbReference type="InterPro" id="IPR027417">
    <property type="entry name" value="P-loop_NTPase"/>
</dbReference>
<evidence type="ECO:0000313" key="7">
    <source>
        <dbReference type="EMBL" id="SDM62656.1"/>
    </source>
</evidence>
<protein>
    <recommendedName>
        <fullName evidence="4">Cobyric acid synthase</fullName>
    </recommendedName>
</protein>
<evidence type="ECO:0000259" key="6">
    <source>
        <dbReference type="Pfam" id="PF07685"/>
    </source>
</evidence>
<dbReference type="SUPFAM" id="SSF52540">
    <property type="entry name" value="P-loop containing nucleoside triphosphate hydrolases"/>
    <property type="match status" value="1"/>
</dbReference>
<evidence type="ECO:0000256" key="3">
    <source>
        <dbReference type="ARBA" id="ARBA00022962"/>
    </source>
</evidence>
<dbReference type="InterPro" id="IPR029062">
    <property type="entry name" value="Class_I_gatase-like"/>
</dbReference>
<dbReference type="UniPathway" id="UPA00148"/>
<dbReference type="InterPro" id="IPR002586">
    <property type="entry name" value="CobQ/CobB/MinD/ParA_Nub-bd_dom"/>
</dbReference>
<comment type="similarity">
    <text evidence="4">Belongs to the CobB/CobQ family. CobQ subfamily.</text>
</comment>
<dbReference type="CDD" id="cd01750">
    <property type="entry name" value="GATase1_CobQ"/>
    <property type="match status" value="1"/>
</dbReference>
<dbReference type="PANTHER" id="PTHR21343">
    <property type="entry name" value="DETHIOBIOTIN SYNTHETASE"/>
    <property type="match status" value="1"/>
</dbReference>
<dbReference type="AlphaFoldDB" id="A0A1G9URZ0"/>
<proteinExistence type="inferred from homology"/>
<dbReference type="PANTHER" id="PTHR21343:SF1">
    <property type="entry name" value="COBYRIC ACID SYNTHASE"/>
    <property type="match status" value="1"/>
</dbReference>
<keyword evidence="2 4" id="KW-0169">Cobalamin biosynthesis</keyword>